<dbReference type="OrthoDB" id="827062at2"/>
<accession>A0A3E1NKB5</accession>
<dbReference type="Pfam" id="PF13458">
    <property type="entry name" value="Peripla_BP_6"/>
    <property type="match status" value="1"/>
</dbReference>
<comment type="similarity">
    <text evidence="1">Belongs to the leucine-binding protein family.</text>
</comment>
<dbReference type="RefSeq" id="WP_116847464.1">
    <property type="nucleotide sequence ID" value="NZ_QTJU01000003.1"/>
</dbReference>
<proteinExistence type="inferred from homology"/>
<sequence>MSVRIGFLLPYSSIYPDLYNNFIQGFQAALPPSLLQQQAFQFIPSFTKQGGVKDTLDAAQRLVFFDGVDILSGLISYTSLEILAPLLESRQKTGFFCDMGEYLLPLNHLSPRIFFNSFQYWQAEFSLGYWAHQTYGDRGMCIMSMYEAGYQMHCAFRQGTMAAGSAALEYSVMHNMPGHAQMKDNVKQALQKIRESKPSFLHTLFCGTESTDFLAAFAASDLNGKIPLLLSAHMASPEMLRQVKDLGLIAYAASMYNETNDSKLNRQFIQTYTSQAGTPVNHFALMGYETGLAMAKLHPYIQRKDWATVNRLLQTETFESPRGMRSYCHNAALASPVIDIEKISIGDGIMRKLVINQGITPLYNHQLFKDIHTERATGWQNPYLCV</sequence>
<evidence type="ECO:0000256" key="1">
    <source>
        <dbReference type="ARBA" id="ARBA00010062"/>
    </source>
</evidence>
<dbReference type="AlphaFoldDB" id="A0A3E1NKB5"/>
<dbReference type="InterPro" id="IPR028081">
    <property type="entry name" value="Leu-bd"/>
</dbReference>
<evidence type="ECO:0000313" key="5">
    <source>
        <dbReference type="Proteomes" id="UP000261284"/>
    </source>
</evidence>
<dbReference type="Gene3D" id="3.40.50.2300">
    <property type="match status" value="2"/>
</dbReference>
<name>A0A3E1NKB5_9BACT</name>
<protein>
    <recommendedName>
        <fullName evidence="3">Leucine-binding protein domain-containing protein</fullName>
    </recommendedName>
</protein>
<dbReference type="SUPFAM" id="SSF53822">
    <property type="entry name" value="Periplasmic binding protein-like I"/>
    <property type="match status" value="1"/>
</dbReference>
<evidence type="ECO:0000256" key="2">
    <source>
        <dbReference type="ARBA" id="ARBA00022729"/>
    </source>
</evidence>
<gene>
    <name evidence="4" type="ORF">DXN05_11920</name>
</gene>
<dbReference type="InterPro" id="IPR028082">
    <property type="entry name" value="Peripla_BP_I"/>
</dbReference>
<keyword evidence="2" id="KW-0732">Signal</keyword>
<feature type="domain" description="Leucine-binding protein" evidence="3">
    <location>
        <begin position="3"/>
        <end position="324"/>
    </location>
</feature>
<keyword evidence="5" id="KW-1185">Reference proteome</keyword>
<dbReference type="EMBL" id="QTJU01000003">
    <property type="protein sequence ID" value="RFM28218.1"/>
    <property type="molecule type" value="Genomic_DNA"/>
</dbReference>
<comment type="caution">
    <text evidence="4">The sequence shown here is derived from an EMBL/GenBank/DDBJ whole genome shotgun (WGS) entry which is preliminary data.</text>
</comment>
<dbReference type="Proteomes" id="UP000261284">
    <property type="component" value="Unassembled WGS sequence"/>
</dbReference>
<reference evidence="4 5" key="1">
    <citation type="submission" date="2018-08" db="EMBL/GenBank/DDBJ databases">
        <title>Chitinophagaceae sp. K23C18032701, a novel bacterium isolated from forest soil.</title>
        <authorList>
            <person name="Wang C."/>
        </authorList>
    </citation>
    <scope>NUCLEOTIDE SEQUENCE [LARGE SCALE GENOMIC DNA]</scope>
    <source>
        <strain evidence="4 5">K23C18032701</strain>
    </source>
</reference>
<organism evidence="4 5">
    <name type="scientific">Deminuibacter soli</name>
    <dbReference type="NCBI Taxonomy" id="2291815"/>
    <lineage>
        <taxon>Bacteria</taxon>
        <taxon>Pseudomonadati</taxon>
        <taxon>Bacteroidota</taxon>
        <taxon>Chitinophagia</taxon>
        <taxon>Chitinophagales</taxon>
        <taxon>Chitinophagaceae</taxon>
        <taxon>Deminuibacter</taxon>
    </lineage>
</organism>
<evidence type="ECO:0000313" key="4">
    <source>
        <dbReference type="EMBL" id="RFM28218.1"/>
    </source>
</evidence>
<evidence type="ECO:0000259" key="3">
    <source>
        <dbReference type="Pfam" id="PF13458"/>
    </source>
</evidence>